<gene>
    <name evidence="3" type="ORF">OHK93_004779</name>
</gene>
<dbReference type="Pfam" id="PF00248">
    <property type="entry name" value="Aldo_ket_red"/>
    <property type="match status" value="1"/>
</dbReference>
<dbReference type="PANTHER" id="PTHR43625:SF7">
    <property type="entry name" value="REDUCTASE (YAKC), PUTATIVE (AFU_ORTHOLOGUE AFUA_8G01560)-RELATED"/>
    <property type="match status" value="1"/>
</dbReference>
<evidence type="ECO:0000256" key="1">
    <source>
        <dbReference type="ARBA" id="ARBA00023002"/>
    </source>
</evidence>
<keyword evidence="1" id="KW-0560">Oxidoreductase</keyword>
<evidence type="ECO:0000313" key="4">
    <source>
        <dbReference type="Proteomes" id="UP001161017"/>
    </source>
</evidence>
<protein>
    <recommendedName>
        <fullName evidence="2">NADP-dependent oxidoreductase domain-containing protein</fullName>
    </recommendedName>
</protein>
<dbReference type="Proteomes" id="UP001161017">
    <property type="component" value="Unassembled WGS sequence"/>
</dbReference>
<dbReference type="SUPFAM" id="SSF51430">
    <property type="entry name" value="NAD(P)-linked oxidoreductase"/>
    <property type="match status" value="1"/>
</dbReference>
<evidence type="ECO:0000313" key="3">
    <source>
        <dbReference type="EMBL" id="MDI1492995.1"/>
    </source>
</evidence>
<dbReference type="EMBL" id="JAPUFD010000022">
    <property type="protein sequence ID" value="MDI1492995.1"/>
    <property type="molecule type" value="Genomic_DNA"/>
</dbReference>
<dbReference type="PANTHER" id="PTHR43625">
    <property type="entry name" value="AFLATOXIN B1 ALDEHYDE REDUCTASE"/>
    <property type="match status" value="1"/>
</dbReference>
<dbReference type="Gene3D" id="3.20.20.100">
    <property type="entry name" value="NADP-dependent oxidoreductase domain"/>
    <property type="match status" value="1"/>
</dbReference>
<reference evidence="3" key="1">
    <citation type="journal article" date="2023" name="Genome Biol. Evol.">
        <title>First Whole Genome Sequence and Flow Cytometry Genome Size Data for the Lichen-Forming Fungus Ramalina farinacea (Ascomycota).</title>
        <authorList>
            <person name="Llewellyn T."/>
            <person name="Mian S."/>
            <person name="Hill R."/>
            <person name="Leitch I.J."/>
            <person name="Gaya E."/>
        </authorList>
    </citation>
    <scope>NUCLEOTIDE SEQUENCE</scope>
    <source>
        <strain evidence="3">LIQ254RAFAR</strain>
    </source>
</reference>
<dbReference type="AlphaFoldDB" id="A0AA43QZ81"/>
<organism evidence="3 4">
    <name type="scientific">Ramalina farinacea</name>
    <dbReference type="NCBI Taxonomy" id="258253"/>
    <lineage>
        <taxon>Eukaryota</taxon>
        <taxon>Fungi</taxon>
        <taxon>Dikarya</taxon>
        <taxon>Ascomycota</taxon>
        <taxon>Pezizomycotina</taxon>
        <taxon>Lecanoromycetes</taxon>
        <taxon>OSLEUM clade</taxon>
        <taxon>Lecanoromycetidae</taxon>
        <taxon>Lecanorales</taxon>
        <taxon>Lecanorineae</taxon>
        <taxon>Ramalinaceae</taxon>
        <taxon>Ramalina</taxon>
    </lineage>
</organism>
<dbReference type="InterPro" id="IPR036812">
    <property type="entry name" value="NAD(P)_OxRdtase_dom_sf"/>
</dbReference>
<keyword evidence="4" id="KW-1185">Reference proteome</keyword>
<sequence>MVQTIPFGDIEVASPGFGAMGLSFGFGNDLSLEQAEPVLLKAIELGCTFWDTAVVYRAGINEKLLGDFIRKHDVRDKIFIASKCGFDCIGGTGGVTNSASHIKEYIEGTIERLGFAPDLYYLHRIDPNTPLEESIPALDEIRRAGKTKFIGLSECSAATLRKANSIAKIDAVQAEYSAFETIHEIDGLIETAKDLKIAYVAFSPLGHGWLVDDFPFNTPDDFPAGDFRLTSPKFQGENFHKNKAIVEEIKKLAHRRGCTITQIALAWVAAQGMLAIPGTTKSARLETNFASRDVDLTKDELQEMRKIVDEAKPQGDRYSAAAQSMVGH</sequence>
<comment type="caution">
    <text evidence="3">The sequence shown here is derived from an EMBL/GenBank/DDBJ whole genome shotgun (WGS) entry which is preliminary data.</text>
</comment>
<evidence type="ECO:0000259" key="2">
    <source>
        <dbReference type="Pfam" id="PF00248"/>
    </source>
</evidence>
<dbReference type="GO" id="GO:0016491">
    <property type="term" value="F:oxidoreductase activity"/>
    <property type="evidence" value="ECO:0007669"/>
    <property type="project" value="UniProtKB-KW"/>
</dbReference>
<dbReference type="InterPro" id="IPR023210">
    <property type="entry name" value="NADP_OxRdtase_dom"/>
</dbReference>
<name>A0AA43QZ81_9LECA</name>
<feature type="domain" description="NADP-dependent oxidoreductase" evidence="2">
    <location>
        <begin position="16"/>
        <end position="308"/>
    </location>
</feature>
<dbReference type="InterPro" id="IPR050791">
    <property type="entry name" value="Aldo-Keto_reductase"/>
</dbReference>
<accession>A0AA43QZ81</accession>
<proteinExistence type="predicted"/>
<dbReference type="GO" id="GO:0005737">
    <property type="term" value="C:cytoplasm"/>
    <property type="evidence" value="ECO:0007669"/>
    <property type="project" value="TreeGrafter"/>
</dbReference>